<protein>
    <submittedName>
        <fullName evidence="2">Uncharacterized protein</fullName>
    </submittedName>
</protein>
<keyword evidence="3" id="KW-1185">Reference proteome</keyword>
<dbReference type="Proteomes" id="UP000019434">
    <property type="component" value="Chromosome"/>
</dbReference>
<organism evidence="2 3">
    <name type="scientific">Thermococcus nautili</name>
    <dbReference type="NCBI Taxonomy" id="195522"/>
    <lineage>
        <taxon>Archaea</taxon>
        <taxon>Methanobacteriati</taxon>
        <taxon>Methanobacteriota</taxon>
        <taxon>Thermococci</taxon>
        <taxon>Thermococcales</taxon>
        <taxon>Thermococcaceae</taxon>
        <taxon>Thermococcus</taxon>
    </lineage>
</organism>
<dbReference type="eggNOG" id="arCOG09750">
    <property type="taxonomic scope" value="Archaea"/>
</dbReference>
<evidence type="ECO:0000313" key="3">
    <source>
        <dbReference type="Proteomes" id="UP000019434"/>
    </source>
</evidence>
<name>W8PI89_9EURY</name>
<gene>
    <name evidence="2" type="ORF">BD01_0198</name>
</gene>
<proteinExistence type="predicted"/>
<dbReference type="KEGG" id="tnu:BD01_0198"/>
<accession>W8PI89</accession>
<dbReference type="AlphaFoldDB" id="W8PI89"/>
<dbReference type="GeneID" id="24958955"/>
<evidence type="ECO:0000313" key="2">
    <source>
        <dbReference type="EMBL" id="AHL21829.1"/>
    </source>
</evidence>
<dbReference type="EMBL" id="CP007264">
    <property type="protein sequence ID" value="AHL21829.1"/>
    <property type="molecule type" value="Genomic_DNA"/>
</dbReference>
<evidence type="ECO:0000256" key="1">
    <source>
        <dbReference type="SAM" id="Coils"/>
    </source>
</evidence>
<dbReference type="STRING" id="195522.BD01_0198"/>
<dbReference type="RefSeq" id="WP_042689003.1">
    <property type="nucleotide sequence ID" value="NZ_CP007264.1"/>
</dbReference>
<dbReference type="HOGENOM" id="CLU_195718_0_0_2"/>
<feature type="coiled-coil region" evidence="1">
    <location>
        <begin position="7"/>
        <end position="34"/>
    </location>
</feature>
<keyword evidence="1" id="KW-0175">Coiled coil</keyword>
<reference evidence="2 3" key="1">
    <citation type="submission" date="2014-02" db="EMBL/GenBank/DDBJ databases">
        <title>Genome Sequence of an Hyperthermophilic Archaeon, Thermococcus nautili 30-1, producing viral vesicles.</title>
        <authorList>
            <person name="Oberto J."/>
            <person name="Gaudin M."/>
            <person name="Cossu M."/>
            <person name="Gorlas A."/>
            <person name="Slesarev A."/>
            <person name="Marguet E."/>
            <person name="Forterre P."/>
        </authorList>
    </citation>
    <scope>NUCLEOTIDE SEQUENCE [LARGE SCALE GENOMIC DNA]</scope>
    <source>
        <strain evidence="2 3">30-1</strain>
    </source>
</reference>
<dbReference type="OrthoDB" id="96140at2157"/>
<sequence length="80" mass="9114">MSEVINSHALLRKIERIEKELEDLRTMLLKMVVENLSAGDEIDRETLKAFERDLKDMIEGKVEVLSADETIKILSEKVGG</sequence>